<keyword evidence="4" id="KW-1185">Reference proteome</keyword>
<protein>
    <recommendedName>
        <fullName evidence="2">SWIM-type domain-containing protein</fullName>
    </recommendedName>
</protein>
<name>A0ABY9YU89_9GAMM</name>
<keyword evidence="1" id="KW-0862">Zinc</keyword>
<dbReference type="Proteomes" id="UP001302072">
    <property type="component" value="Chromosome"/>
</dbReference>
<dbReference type="InterPro" id="IPR007527">
    <property type="entry name" value="Znf_SWIM"/>
</dbReference>
<organism evidence="3 4">
    <name type="scientific">Stenotrophomonas oahuensis</name>
    <dbReference type="NCBI Taxonomy" id="3003271"/>
    <lineage>
        <taxon>Bacteria</taxon>
        <taxon>Pseudomonadati</taxon>
        <taxon>Pseudomonadota</taxon>
        <taxon>Gammaproteobacteria</taxon>
        <taxon>Lysobacterales</taxon>
        <taxon>Lysobacteraceae</taxon>
        <taxon>Stenotrophomonas</taxon>
    </lineage>
</organism>
<proteinExistence type="predicted"/>
<evidence type="ECO:0000313" key="4">
    <source>
        <dbReference type="Proteomes" id="UP001302072"/>
    </source>
</evidence>
<accession>A0ABY9YU89</accession>
<reference evidence="3 4" key="1">
    <citation type="submission" date="2022-12" db="EMBL/GenBank/DDBJ databases">
        <title>Two new species, Stenotrophomonas aracearum and Stenotrophomonas oahuensis, isolated from Anthurium (Araceae family) in Hawaii.</title>
        <authorList>
            <person name="Chunag S.C."/>
            <person name="Dobhal S."/>
            <person name="Alvarez A."/>
            <person name="Arif M."/>
        </authorList>
    </citation>
    <scope>NUCLEOTIDE SEQUENCE [LARGE SCALE GENOMIC DNA]</scope>
    <source>
        <strain evidence="3 4">A5586</strain>
    </source>
</reference>
<keyword evidence="1" id="KW-0863">Zinc-finger</keyword>
<keyword evidence="1" id="KW-0479">Metal-binding</keyword>
<evidence type="ECO:0000313" key="3">
    <source>
        <dbReference type="EMBL" id="WNH54005.1"/>
    </source>
</evidence>
<evidence type="ECO:0000256" key="1">
    <source>
        <dbReference type="PROSITE-ProRule" id="PRU00325"/>
    </source>
</evidence>
<evidence type="ECO:0000259" key="2">
    <source>
        <dbReference type="PROSITE" id="PS50966"/>
    </source>
</evidence>
<dbReference type="PROSITE" id="PS50966">
    <property type="entry name" value="ZF_SWIM"/>
    <property type="match status" value="2"/>
</dbReference>
<gene>
    <name evidence="3" type="ORF">PDM29_06925</name>
</gene>
<sequence length="698" mass="74229">MNPRSDLLDLTPTALMALANAGFVKRAQKDVAAGLLPALEIDDAGTVIARYDDGCVTRLPVGVTLREADCSCGATAMCRHRVTLVLAWQAQATSAQVSTDAAPAADEYWSPSSFDLHALAQVLPPTVFEQAERLCAAGPLVTVHPWRSAEAPPMAQLPMCSVRFFVRNAIAHARCDCRQGGSCAHLIVAIRAFVLAEQAGALTDARTVQLSPPGTADADPVRQALHADLDALLLSLWLDGAAQPLLAVAAQLQALRRRVMALGWCWVDDALRELLQLLQARHARSSRYAPQALLVAAAGVWARLHAASALSAQPLPRLPAAQLLGIGVQGSVALDRLRLVALGTALWRDEQYEGAAMLWADPDTQALTVMERQWPLDPERSQALVERRVAGHPLRQLAASQVLTQGATRSANGQLDITAQRQHTGVLPLSPRAWDELGHPLRQSSPTALARYLETQVPAFAQPRMAAAGVAGEAVGSFHVVQLDDAQVIALGWDPVAQTLHGCLHSSSDDSGDAPVPLWLYQPHRAVAPATVDTLARALQGEFGQLRAVAGTAQRHAGQLRMLPLALLTDRQAVVLQVATASEPVLLPTLRPPQTAAAQALEGVTELLALLLEQGLRHQHSGAWERLQASAQALQLAGMGDAARQLRGLRAALAPDQRGALLQRLGALVLMLQGLSQALPVSAHSPMLDPDPVATESA</sequence>
<dbReference type="RefSeq" id="WP_311193125.1">
    <property type="nucleotide sequence ID" value="NZ_CP115541.1"/>
</dbReference>
<feature type="domain" description="SWIM-type" evidence="2">
    <location>
        <begin position="160"/>
        <end position="194"/>
    </location>
</feature>
<feature type="domain" description="SWIM-type" evidence="2">
    <location>
        <begin position="59"/>
        <end position="89"/>
    </location>
</feature>
<dbReference type="EMBL" id="CP115541">
    <property type="protein sequence ID" value="WNH54005.1"/>
    <property type="molecule type" value="Genomic_DNA"/>
</dbReference>